<gene>
    <name evidence="2" type="ORF">PR048_027410</name>
</gene>
<proteinExistence type="predicted"/>
<protein>
    <submittedName>
        <fullName evidence="2">Uncharacterized protein</fullName>
    </submittedName>
</protein>
<sequence length="200" mass="21913">MCADCPIILWNGAPATQTWPQTLAAVQHTVTSASKTDPTDTSPPQESNSSVLKSLVQTPMEDGTVDGSEKFITIPIHTSPDISVESQTFLLENVPNGTDHFLACPLHLIDADETLENDDITGVNTHTHTHPYKQSTRKKGGSTKTIDHGHKEKKPRHKSLSPRRDIIVPERPQSQHAHSLAIARQVIEHCKIESQGTPTT</sequence>
<reference evidence="2 3" key="1">
    <citation type="submission" date="2023-02" db="EMBL/GenBank/DDBJ databases">
        <title>LHISI_Scaffold_Assembly.</title>
        <authorList>
            <person name="Stuart O.P."/>
            <person name="Cleave R."/>
            <person name="Magrath M.J.L."/>
            <person name="Mikheyev A.S."/>
        </authorList>
    </citation>
    <scope>NUCLEOTIDE SEQUENCE [LARGE SCALE GENOMIC DNA]</scope>
    <source>
        <strain evidence="2">Daus_M_001</strain>
        <tissue evidence="2">Leg muscle</tissue>
    </source>
</reference>
<feature type="region of interest" description="Disordered" evidence="1">
    <location>
        <begin position="29"/>
        <end position="51"/>
    </location>
</feature>
<dbReference type="EMBL" id="JARBHB010000012">
    <property type="protein sequence ID" value="KAJ8871106.1"/>
    <property type="molecule type" value="Genomic_DNA"/>
</dbReference>
<feature type="compositionally biased region" description="Basic residues" evidence="1">
    <location>
        <begin position="127"/>
        <end position="141"/>
    </location>
</feature>
<dbReference type="Proteomes" id="UP001159363">
    <property type="component" value="Chromosome 11"/>
</dbReference>
<name>A0ABQ9GGD3_9NEOP</name>
<feature type="region of interest" description="Disordered" evidence="1">
    <location>
        <begin position="123"/>
        <end position="161"/>
    </location>
</feature>
<keyword evidence="3" id="KW-1185">Reference proteome</keyword>
<comment type="caution">
    <text evidence="2">The sequence shown here is derived from an EMBL/GenBank/DDBJ whole genome shotgun (WGS) entry which is preliminary data.</text>
</comment>
<evidence type="ECO:0000256" key="1">
    <source>
        <dbReference type="SAM" id="MobiDB-lite"/>
    </source>
</evidence>
<accession>A0ABQ9GGD3</accession>
<feature type="compositionally biased region" description="Basic residues" evidence="1">
    <location>
        <begin position="151"/>
        <end position="161"/>
    </location>
</feature>
<organism evidence="2 3">
    <name type="scientific">Dryococelus australis</name>
    <dbReference type="NCBI Taxonomy" id="614101"/>
    <lineage>
        <taxon>Eukaryota</taxon>
        <taxon>Metazoa</taxon>
        <taxon>Ecdysozoa</taxon>
        <taxon>Arthropoda</taxon>
        <taxon>Hexapoda</taxon>
        <taxon>Insecta</taxon>
        <taxon>Pterygota</taxon>
        <taxon>Neoptera</taxon>
        <taxon>Polyneoptera</taxon>
        <taxon>Phasmatodea</taxon>
        <taxon>Verophasmatodea</taxon>
        <taxon>Anareolatae</taxon>
        <taxon>Phasmatidae</taxon>
        <taxon>Eurycanthinae</taxon>
        <taxon>Dryococelus</taxon>
    </lineage>
</organism>
<evidence type="ECO:0000313" key="3">
    <source>
        <dbReference type="Proteomes" id="UP001159363"/>
    </source>
</evidence>
<evidence type="ECO:0000313" key="2">
    <source>
        <dbReference type="EMBL" id="KAJ8871106.1"/>
    </source>
</evidence>